<evidence type="ECO:0000313" key="4">
    <source>
        <dbReference type="EMBL" id="QTE03089.1"/>
    </source>
</evidence>
<dbReference type="PRINTS" id="PR00364">
    <property type="entry name" value="DISEASERSIST"/>
</dbReference>
<keyword evidence="2" id="KW-0067">ATP-binding</keyword>
<dbReference type="SUPFAM" id="SSF46894">
    <property type="entry name" value="C-terminal effector domain of the bipartite response regulators"/>
    <property type="match status" value="1"/>
</dbReference>
<proteinExistence type="predicted"/>
<dbReference type="Gene3D" id="1.25.40.10">
    <property type="entry name" value="Tetratricopeptide repeat domain"/>
    <property type="match status" value="1"/>
</dbReference>
<dbReference type="Proteomes" id="UP000663908">
    <property type="component" value="Chromosome"/>
</dbReference>
<dbReference type="PANTHER" id="PTHR16305">
    <property type="entry name" value="TESTICULAR SOLUBLE ADENYLYL CYCLASE"/>
    <property type="match status" value="1"/>
</dbReference>
<evidence type="ECO:0000313" key="5">
    <source>
        <dbReference type="Proteomes" id="UP000663908"/>
    </source>
</evidence>
<dbReference type="CDD" id="cd06170">
    <property type="entry name" value="LuxR_C_like"/>
    <property type="match status" value="1"/>
</dbReference>
<dbReference type="PRINTS" id="PR00038">
    <property type="entry name" value="HTHLUXR"/>
</dbReference>
<dbReference type="InterPro" id="IPR036388">
    <property type="entry name" value="WH-like_DNA-bd_sf"/>
</dbReference>
<dbReference type="Pfam" id="PF00196">
    <property type="entry name" value="GerE"/>
    <property type="match status" value="1"/>
</dbReference>
<protein>
    <submittedName>
        <fullName evidence="4">Transcriptional regulatory protein ComA</fullName>
    </submittedName>
</protein>
<evidence type="ECO:0000256" key="1">
    <source>
        <dbReference type="ARBA" id="ARBA00022741"/>
    </source>
</evidence>
<reference evidence="4 5" key="1">
    <citation type="submission" date="2021-03" db="EMBL/GenBank/DDBJ databases">
        <title>Complete genome sequence of Streptomyces cyanogenus S136, producer of anticancer angucycline landomycin A.</title>
        <authorList>
            <person name="Hrab P."/>
            <person name="Ruckert C."/>
            <person name="Busche T."/>
            <person name="Ostash I."/>
            <person name="Kalinowski J."/>
            <person name="Fedorenko V."/>
            <person name="Yushchuk O."/>
            <person name="Ostash B."/>
        </authorList>
    </citation>
    <scope>NUCLEOTIDE SEQUENCE [LARGE SCALE GENOMIC DNA]</scope>
    <source>
        <strain evidence="4 5">S136</strain>
    </source>
</reference>
<organism evidence="4 5">
    <name type="scientific">Streptomyces cyanogenus</name>
    <dbReference type="NCBI Taxonomy" id="80860"/>
    <lineage>
        <taxon>Bacteria</taxon>
        <taxon>Bacillati</taxon>
        <taxon>Actinomycetota</taxon>
        <taxon>Actinomycetes</taxon>
        <taxon>Kitasatosporales</taxon>
        <taxon>Streptomycetaceae</taxon>
        <taxon>Streptomyces</taxon>
    </lineage>
</organism>
<dbReference type="SUPFAM" id="SSF48452">
    <property type="entry name" value="TPR-like"/>
    <property type="match status" value="2"/>
</dbReference>
<accession>A0ABX7U4G0</accession>
<dbReference type="Pfam" id="PF13191">
    <property type="entry name" value="AAA_16"/>
    <property type="match status" value="1"/>
</dbReference>
<keyword evidence="1" id="KW-0547">Nucleotide-binding</keyword>
<dbReference type="PROSITE" id="PS50043">
    <property type="entry name" value="HTH_LUXR_2"/>
    <property type="match status" value="1"/>
</dbReference>
<gene>
    <name evidence="4" type="primary">comA</name>
    <name evidence="4" type="ORF">S1361_37485</name>
</gene>
<sequence>MAPGACAKSQLVNAKPQGRHGWGSPDLGINVTGRGHAHGMVGRERERGLIDDLLVAGASSGASLLLWGEPGIGKTTLLDYAAERADARVLRTGGIESETVLPFATLADLLMPYVSRFRELPGVQRTTLESCLALSDEPITNPYAACTGALNVLAALGEEQPLVVLVDDLHWVDPSSQDVLLFIARRLSGVRAALVFTSNEDHGESDTGRSPAAMQLAGLSAAECGALLRSSGQEVAPAVLDELVTISGGNPLALQEIARSLTTQQMRGSEPLGSPLSLGHYLERAWAVRIDGLPGTARRALVVLAASRSVTPGVLSKALEACGLSLEALCPAEEEGLIRAKADALDFRHPVLRHLILGRAPLAHRIGAFQALAQVTTGPLCAWYRAAASAGPDEEAARALADTAREARRRSAFKESALAWRRAAELSPDQATRARRLHHAASDAFLSGSASASQWCEEALHITADPAARTDIELLLGRIHTWNGEHARAFRLLVDAASTVRATDPARASALFAEAVVPARLDGHVAAAVRAAESSLALASATGPERWFSLTVLGAALVLAGDIKKGISLLEAADGHRTGDPVRSQQLHALAGQAWSRAEEFDRGRHLLSTAIDQARRRNAPEGLPFSLTARSELETRTGRWAPARGDATEALHWAQELGQVSCVGYALYCLARLDAMRGNRVGCEELVARARREAGTYGIECLELYLTAALGLSALAHGDHDAASDHLEQTFAYASAQGVGNPEVVPFAADLAEAHLRAGRSARAVEVITWLEDRARDTQLPSAEAAAARCRGLASQSLEEATSLFAQALRAHERTNVPFERARTLLCEAEMLRRLRRPAAARSRLAAALACFETLGAVPWARRAASELAATGGQPAGRPAPGGALDLLTPQEVQVARAVARGLNNIEAAASLFVSRKTVEAHLTRIYRKLEVRSRTDLARLLTAAGLVD</sequence>
<dbReference type="EMBL" id="CP071839">
    <property type="protein sequence ID" value="QTE03089.1"/>
    <property type="molecule type" value="Genomic_DNA"/>
</dbReference>
<evidence type="ECO:0000259" key="3">
    <source>
        <dbReference type="PROSITE" id="PS50043"/>
    </source>
</evidence>
<dbReference type="Gene3D" id="3.40.50.300">
    <property type="entry name" value="P-loop containing nucleotide triphosphate hydrolases"/>
    <property type="match status" value="1"/>
</dbReference>
<dbReference type="Gene3D" id="1.10.10.10">
    <property type="entry name" value="Winged helix-like DNA-binding domain superfamily/Winged helix DNA-binding domain"/>
    <property type="match status" value="1"/>
</dbReference>
<feature type="domain" description="HTH luxR-type" evidence="3">
    <location>
        <begin position="882"/>
        <end position="947"/>
    </location>
</feature>
<dbReference type="InterPro" id="IPR016032">
    <property type="entry name" value="Sig_transdc_resp-reg_C-effctor"/>
</dbReference>
<evidence type="ECO:0000256" key="2">
    <source>
        <dbReference type="ARBA" id="ARBA00022840"/>
    </source>
</evidence>
<dbReference type="InterPro" id="IPR041664">
    <property type="entry name" value="AAA_16"/>
</dbReference>
<dbReference type="SUPFAM" id="SSF52540">
    <property type="entry name" value="P-loop containing nucleoside triphosphate hydrolases"/>
    <property type="match status" value="1"/>
</dbReference>
<keyword evidence="5" id="KW-1185">Reference proteome</keyword>
<dbReference type="InterPro" id="IPR027417">
    <property type="entry name" value="P-loop_NTPase"/>
</dbReference>
<name>A0ABX7U4G0_STRCY</name>
<dbReference type="SMART" id="SM00421">
    <property type="entry name" value="HTH_LUXR"/>
    <property type="match status" value="1"/>
</dbReference>
<dbReference type="InterPro" id="IPR000792">
    <property type="entry name" value="Tscrpt_reg_LuxR_C"/>
</dbReference>
<dbReference type="InterPro" id="IPR011990">
    <property type="entry name" value="TPR-like_helical_dom_sf"/>
</dbReference>
<dbReference type="PANTHER" id="PTHR16305:SF35">
    <property type="entry name" value="TRANSCRIPTIONAL ACTIVATOR DOMAIN"/>
    <property type="match status" value="1"/>
</dbReference>